<dbReference type="PANTHER" id="PTHR13794:SF58">
    <property type="entry name" value="MITOCHONDRIAL ENOLASE SUPERFAMILY MEMBER 1"/>
    <property type="match status" value="1"/>
</dbReference>
<dbReference type="RefSeq" id="WP_132473743.1">
    <property type="nucleotide sequence ID" value="NZ_JBHRVM010000001.1"/>
</dbReference>
<keyword evidence="6" id="KW-1185">Reference proteome</keyword>
<evidence type="ECO:0000259" key="4">
    <source>
        <dbReference type="SMART" id="SM00922"/>
    </source>
</evidence>
<dbReference type="AlphaFoldDB" id="A0A4R3VEX0"/>
<organism evidence="5 6">
    <name type="scientific">Paracandidimonas soli</name>
    <dbReference type="NCBI Taxonomy" id="1917182"/>
    <lineage>
        <taxon>Bacteria</taxon>
        <taxon>Pseudomonadati</taxon>
        <taxon>Pseudomonadota</taxon>
        <taxon>Betaproteobacteria</taxon>
        <taxon>Burkholderiales</taxon>
        <taxon>Alcaligenaceae</taxon>
        <taxon>Paracandidimonas</taxon>
    </lineage>
</organism>
<protein>
    <submittedName>
        <fullName evidence="5">L-alanine-DL-glutamate epimerase-like enolase superfamily enzyme</fullName>
    </submittedName>
</protein>
<comment type="caution">
    <text evidence="5">The sequence shown here is derived from an EMBL/GenBank/DDBJ whole genome shotgun (WGS) entry which is preliminary data.</text>
</comment>
<evidence type="ECO:0000256" key="2">
    <source>
        <dbReference type="ARBA" id="ARBA00022723"/>
    </source>
</evidence>
<keyword evidence="3" id="KW-0460">Magnesium</keyword>
<sequence length="389" mass="42968">MSRITKVEVTTFTLPCPNFARDYNYPISGSLVYQPDVVTDRKGLLVQVHTEDGLTGEYVDFTMAGAPEQAVEAARSAIGHQWHERELIFRKARRAARPAHNYGLSFLDTALWDLAGKAYGVPLYQMLGGFRKNIPAYFSCHNGDRLGNLSSKEAVADFARSVLDLGFGGFKMHSWHEGNKREEAENVHNLRKVLGDKVELMLDPACVFDSLSDAIYVGKACEDAGFKWYEDPLRPLGIGIHAHKQLREALNIPILQTEHVPGPEAKADFLLNGGTDLLRVDVRYDLGVTGCLKTIRFAESIGVNVEPHGPSPVHRHLIAAMQNTSWYEVANVSPAMEDPSPLVYTCGYNDNYHSIAKDGTLPVPQLPGVGVEYDHALIASRKLATVVVE</sequence>
<comment type="cofactor">
    <cofactor evidence="1">
        <name>Mg(2+)</name>
        <dbReference type="ChEBI" id="CHEBI:18420"/>
    </cofactor>
</comment>
<gene>
    <name evidence="5" type="ORF">EV686_10223</name>
</gene>
<dbReference type="SUPFAM" id="SSF54826">
    <property type="entry name" value="Enolase N-terminal domain-like"/>
    <property type="match status" value="1"/>
</dbReference>
<dbReference type="InterPro" id="IPR029065">
    <property type="entry name" value="Enolase_C-like"/>
</dbReference>
<evidence type="ECO:0000313" key="5">
    <source>
        <dbReference type="EMBL" id="TCV01315.1"/>
    </source>
</evidence>
<dbReference type="InterPro" id="IPR046945">
    <property type="entry name" value="RHMD-like"/>
</dbReference>
<dbReference type="OrthoDB" id="8609034at2"/>
<dbReference type="GO" id="GO:0016052">
    <property type="term" value="P:carbohydrate catabolic process"/>
    <property type="evidence" value="ECO:0007669"/>
    <property type="project" value="TreeGrafter"/>
</dbReference>
<dbReference type="Pfam" id="PF02746">
    <property type="entry name" value="MR_MLE_N"/>
    <property type="match status" value="1"/>
</dbReference>
<dbReference type="GO" id="GO:0000287">
    <property type="term" value="F:magnesium ion binding"/>
    <property type="evidence" value="ECO:0007669"/>
    <property type="project" value="TreeGrafter"/>
</dbReference>
<dbReference type="PANTHER" id="PTHR13794">
    <property type="entry name" value="ENOLASE SUPERFAMILY, MANDELATE RACEMASE"/>
    <property type="match status" value="1"/>
</dbReference>
<proteinExistence type="predicted"/>
<dbReference type="InterPro" id="IPR029017">
    <property type="entry name" value="Enolase-like_N"/>
</dbReference>
<evidence type="ECO:0000256" key="3">
    <source>
        <dbReference type="ARBA" id="ARBA00022842"/>
    </source>
</evidence>
<evidence type="ECO:0000256" key="1">
    <source>
        <dbReference type="ARBA" id="ARBA00001946"/>
    </source>
</evidence>
<evidence type="ECO:0000313" key="6">
    <source>
        <dbReference type="Proteomes" id="UP000294692"/>
    </source>
</evidence>
<dbReference type="InterPro" id="IPR013342">
    <property type="entry name" value="Mandelate_racemase_C"/>
</dbReference>
<dbReference type="SUPFAM" id="SSF51604">
    <property type="entry name" value="Enolase C-terminal domain-like"/>
    <property type="match status" value="1"/>
</dbReference>
<reference evidence="5 6" key="1">
    <citation type="submission" date="2019-03" db="EMBL/GenBank/DDBJ databases">
        <title>Genomic Encyclopedia of Type Strains, Phase IV (KMG-IV): sequencing the most valuable type-strain genomes for metagenomic binning, comparative biology and taxonomic classification.</title>
        <authorList>
            <person name="Goeker M."/>
        </authorList>
    </citation>
    <scope>NUCLEOTIDE SEQUENCE [LARGE SCALE GENOMIC DNA]</scope>
    <source>
        <strain evidence="5 6">DSM 100048</strain>
    </source>
</reference>
<dbReference type="Pfam" id="PF13378">
    <property type="entry name" value="MR_MLE_C"/>
    <property type="match status" value="1"/>
</dbReference>
<dbReference type="Gene3D" id="3.20.20.120">
    <property type="entry name" value="Enolase-like C-terminal domain"/>
    <property type="match status" value="1"/>
</dbReference>
<dbReference type="InterPro" id="IPR036849">
    <property type="entry name" value="Enolase-like_C_sf"/>
</dbReference>
<keyword evidence="2" id="KW-0479">Metal-binding</keyword>
<dbReference type="GO" id="GO:0016836">
    <property type="term" value="F:hydro-lyase activity"/>
    <property type="evidence" value="ECO:0007669"/>
    <property type="project" value="TreeGrafter"/>
</dbReference>
<accession>A0A4R3VEX0</accession>
<dbReference type="InterPro" id="IPR013341">
    <property type="entry name" value="Mandelate_racemase_N_dom"/>
</dbReference>
<dbReference type="SMART" id="SM00922">
    <property type="entry name" value="MR_MLE"/>
    <property type="match status" value="1"/>
</dbReference>
<dbReference type="SFLD" id="SFLDS00001">
    <property type="entry name" value="Enolase"/>
    <property type="match status" value="1"/>
</dbReference>
<name>A0A4R3VEX0_9BURK</name>
<dbReference type="Gene3D" id="3.30.390.10">
    <property type="entry name" value="Enolase-like, N-terminal domain"/>
    <property type="match status" value="1"/>
</dbReference>
<dbReference type="Proteomes" id="UP000294692">
    <property type="component" value="Unassembled WGS sequence"/>
</dbReference>
<dbReference type="EMBL" id="SMBX01000002">
    <property type="protein sequence ID" value="TCV01315.1"/>
    <property type="molecule type" value="Genomic_DNA"/>
</dbReference>
<feature type="domain" description="Mandelate racemase/muconate lactonizing enzyme C-terminal" evidence="4">
    <location>
        <begin position="152"/>
        <end position="253"/>
    </location>
</feature>